<gene>
    <name evidence="1" type="ORF">EGR_05460</name>
</gene>
<proteinExistence type="predicted"/>
<dbReference type="GeneID" id="36341175"/>
<dbReference type="Proteomes" id="UP000019149">
    <property type="component" value="Unassembled WGS sequence"/>
</dbReference>
<protein>
    <submittedName>
        <fullName evidence="1">Uncharacterized protein</fullName>
    </submittedName>
</protein>
<dbReference type="RefSeq" id="XP_024350894.1">
    <property type="nucleotide sequence ID" value="XM_024494709.1"/>
</dbReference>
<accession>W6UF11</accession>
<dbReference type="AlphaFoldDB" id="W6UF11"/>
<dbReference type="KEGG" id="egl:EGR_05460"/>
<sequence length="99" mass="10816">MASSTSNLVPFHLKQEKNFRNPHKDFYTFAVDVTCRADTLNHEGWRLTVPAFTGRAKLKPAGPSTSDGSGRLKRLMPGWRQAPKTSACTSALTNPTPGS</sequence>
<dbReference type="EMBL" id="APAU02000040">
    <property type="protein sequence ID" value="EUB59698.1"/>
    <property type="molecule type" value="Genomic_DNA"/>
</dbReference>
<evidence type="ECO:0000313" key="2">
    <source>
        <dbReference type="Proteomes" id="UP000019149"/>
    </source>
</evidence>
<organism evidence="1 2">
    <name type="scientific">Echinococcus granulosus</name>
    <name type="common">Hydatid tapeworm</name>
    <dbReference type="NCBI Taxonomy" id="6210"/>
    <lineage>
        <taxon>Eukaryota</taxon>
        <taxon>Metazoa</taxon>
        <taxon>Spiralia</taxon>
        <taxon>Lophotrochozoa</taxon>
        <taxon>Platyhelminthes</taxon>
        <taxon>Cestoda</taxon>
        <taxon>Eucestoda</taxon>
        <taxon>Cyclophyllidea</taxon>
        <taxon>Taeniidae</taxon>
        <taxon>Echinococcus</taxon>
        <taxon>Echinococcus granulosus group</taxon>
    </lineage>
</organism>
<evidence type="ECO:0000313" key="1">
    <source>
        <dbReference type="EMBL" id="EUB59698.1"/>
    </source>
</evidence>
<reference evidence="1 2" key="1">
    <citation type="journal article" date="2013" name="Nat. Genet.">
        <title>The genome of the hydatid tapeworm Echinococcus granulosus.</title>
        <authorList>
            <person name="Zheng H."/>
            <person name="Zhang W."/>
            <person name="Zhang L."/>
            <person name="Zhang Z."/>
            <person name="Li J."/>
            <person name="Lu G."/>
            <person name="Zhu Y."/>
            <person name="Wang Y."/>
            <person name="Huang Y."/>
            <person name="Liu J."/>
            <person name="Kang H."/>
            <person name="Chen J."/>
            <person name="Wang L."/>
            <person name="Chen A."/>
            <person name="Yu S."/>
            <person name="Gao Z."/>
            <person name="Jin L."/>
            <person name="Gu W."/>
            <person name="Wang Z."/>
            <person name="Zhao L."/>
            <person name="Shi B."/>
            <person name="Wen H."/>
            <person name="Lin R."/>
            <person name="Jones M.K."/>
            <person name="Brejova B."/>
            <person name="Vinar T."/>
            <person name="Zhao G."/>
            <person name="McManus D.P."/>
            <person name="Chen Z."/>
            <person name="Zhou Y."/>
            <person name="Wang S."/>
        </authorList>
    </citation>
    <scope>NUCLEOTIDE SEQUENCE [LARGE SCALE GENOMIC DNA]</scope>
</reference>
<name>W6UF11_ECHGR</name>
<dbReference type="CTD" id="36341175"/>
<keyword evidence="2" id="KW-1185">Reference proteome</keyword>
<comment type="caution">
    <text evidence="1">The sequence shown here is derived from an EMBL/GenBank/DDBJ whole genome shotgun (WGS) entry which is preliminary data.</text>
</comment>